<dbReference type="GO" id="GO:0005886">
    <property type="term" value="C:plasma membrane"/>
    <property type="evidence" value="ECO:0007669"/>
    <property type="project" value="UniProtKB-SubCell"/>
</dbReference>
<keyword evidence="3" id="KW-1003">Cell membrane</keyword>
<feature type="transmembrane region" description="Helical" evidence="7">
    <location>
        <begin position="139"/>
        <end position="156"/>
    </location>
</feature>
<dbReference type="Pfam" id="PF02417">
    <property type="entry name" value="Chromate_transp"/>
    <property type="match status" value="1"/>
</dbReference>
<proteinExistence type="inferred from homology"/>
<comment type="caution">
    <text evidence="8">The sequence shown here is derived from an EMBL/GenBank/DDBJ whole genome shotgun (WGS) entry which is preliminary data.</text>
</comment>
<feature type="transmembrane region" description="Helical" evidence="7">
    <location>
        <begin position="77"/>
        <end position="101"/>
    </location>
</feature>
<feature type="transmembrane region" description="Helical" evidence="7">
    <location>
        <begin position="6"/>
        <end position="30"/>
    </location>
</feature>
<evidence type="ECO:0000256" key="3">
    <source>
        <dbReference type="ARBA" id="ARBA00022475"/>
    </source>
</evidence>
<evidence type="ECO:0000256" key="6">
    <source>
        <dbReference type="ARBA" id="ARBA00023136"/>
    </source>
</evidence>
<dbReference type="GO" id="GO:0015109">
    <property type="term" value="F:chromate transmembrane transporter activity"/>
    <property type="evidence" value="ECO:0007669"/>
    <property type="project" value="InterPro"/>
</dbReference>
<dbReference type="EMBL" id="BMHP01000002">
    <property type="protein sequence ID" value="GGD67221.1"/>
    <property type="molecule type" value="Genomic_DNA"/>
</dbReference>
<evidence type="ECO:0000313" key="9">
    <source>
        <dbReference type="Proteomes" id="UP000612456"/>
    </source>
</evidence>
<dbReference type="PANTHER" id="PTHR43663:SF1">
    <property type="entry name" value="CHROMATE TRANSPORTER"/>
    <property type="match status" value="1"/>
</dbReference>
<feature type="transmembrane region" description="Helical" evidence="7">
    <location>
        <begin position="113"/>
        <end position="133"/>
    </location>
</feature>
<comment type="similarity">
    <text evidence="2">Belongs to the chromate ion transporter (CHR) (TC 2.A.51) family.</text>
</comment>
<gene>
    <name evidence="8" type="primary">ywrA</name>
    <name evidence="8" type="ORF">GCM10010911_26270</name>
</gene>
<evidence type="ECO:0000313" key="8">
    <source>
        <dbReference type="EMBL" id="GGD67221.1"/>
    </source>
</evidence>
<dbReference type="AlphaFoldDB" id="A0A917DU78"/>
<feature type="transmembrane region" description="Helical" evidence="7">
    <location>
        <begin position="163"/>
        <end position="182"/>
    </location>
</feature>
<protein>
    <submittedName>
        <fullName evidence="8">Transporter YwrA</fullName>
    </submittedName>
</protein>
<evidence type="ECO:0000256" key="5">
    <source>
        <dbReference type="ARBA" id="ARBA00022989"/>
    </source>
</evidence>
<keyword evidence="6 7" id="KW-0472">Membrane</keyword>
<dbReference type="Proteomes" id="UP000612456">
    <property type="component" value="Unassembled WGS sequence"/>
</dbReference>
<reference evidence="8" key="2">
    <citation type="submission" date="2020-09" db="EMBL/GenBank/DDBJ databases">
        <authorList>
            <person name="Sun Q."/>
            <person name="Zhou Y."/>
        </authorList>
    </citation>
    <scope>NUCLEOTIDE SEQUENCE</scope>
    <source>
        <strain evidence="8">CGMCC 1.15178</strain>
    </source>
</reference>
<dbReference type="PANTHER" id="PTHR43663">
    <property type="entry name" value="CHROMATE TRANSPORT PROTEIN-RELATED"/>
    <property type="match status" value="1"/>
</dbReference>
<comment type="subcellular location">
    <subcellularLocation>
        <location evidence="1">Cell membrane</location>
        <topology evidence="1">Multi-pass membrane protein</topology>
    </subcellularLocation>
</comment>
<accession>A0A917DU78</accession>
<name>A0A917DU78_9BACL</name>
<keyword evidence="9" id="KW-1185">Reference proteome</keyword>
<evidence type="ECO:0000256" key="4">
    <source>
        <dbReference type="ARBA" id="ARBA00022692"/>
    </source>
</evidence>
<evidence type="ECO:0000256" key="1">
    <source>
        <dbReference type="ARBA" id="ARBA00004651"/>
    </source>
</evidence>
<sequence>MDGLEWIRLFMGFLISNLLGYGGGPASIPLMYEEIVNHYGWLSDSQFSNMLALGNALPGPIATKIAAYVGFAAAGWIGLFIALAATVLPSAIALILLLQLLQRFRTSNAVKGITLLVQPVIAIMMVTLTWQIASSSFSQIGVWQALIIAAAAFWLMQRKKVHPALVIVGAFAYGGIAIGVFHL</sequence>
<keyword evidence="5 7" id="KW-1133">Transmembrane helix</keyword>
<reference evidence="8" key="1">
    <citation type="journal article" date="2014" name="Int. J. Syst. Evol. Microbiol.">
        <title>Complete genome sequence of Corynebacterium casei LMG S-19264T (=DSM 44701T), isolated from a smear-ripened cheese.</title>
        <authorList>
            <consortium name="US DOE Joint Genome Institute (JGI-PGF)"/>
            <person name="Walter F."/>
            <person name="Albersmeier A."/>
            <person name="Kalinowski J."/>
            <person name="Ruckert C."/>
        </authorList>
    </citation>
    <scope>NUCLEOTIDE SEQUENCE</scope>
    <source>
        <strain evidence="8">CGMCC 1.15178</strain>
    </source>
</reference>
<organism evidence="8 9">
    <name type="scientific">Paenibacillus nasutitermitis</name>
    <dbReference type="NCBI Taxonomy" id="1652958"/>
    <lineage>
        <taxon>Bacteria</taxon>
        <taxon>Bacillati</taxon>
        <taxon>Bacillota</taxon>
        <taxon>Bacilli</taxon>
        <taxon>Bacillales</taxon>
        <taxon>Paenibacillaceae</taxon>
        <taxon>Paenibacillus</taxon>
    </lineage>
</organism>
<dbReference type="RefSeq" id="WP_188992412.1">
    <property type="nucleotide sequence ID" value="NZ_BMHP01000002.1"/>
</dbReference>
<dbReference type="InterPro" id="IPR003370">
    <property type="entry name" value="Chromate_transpt"/>
</dbReference>
<evidence type="ECO:0000256" key="7">
    <source>
        <dbReference type="SAM" id="Phobius"/>
    </source>
</evidence>
<evidence type="ECO:0000256" key="2">
    <source>
        <dbReference type="ARBA" id="ARBA00005262"/>
    </source>
</evidence>
<keyword evidence="4 7" id="KW-0812">Transmembrane</keyword>
<feature type="transmembrane region" description="Helical" evidence="7">
    <location>
        <begin position="51"/>
        <end position="71"/>
    </location>
</feature>
<dbReference type="InterPro" id="IPR052518">
    <property type="entry name" value="CHR_Transporter"/>
</dbReference>